<dbReference type="PaxDb" id="7159-AAEL000920-PA"/>
<protein>
    <submittedName>
        <fullName evidence="1">AAEL000920-PA</fullName>
    </submittedName>
</protein>
<dbReference type="AlphaFoldDB" id="Q17MW6"/>
<evidence type="ECO:0000313" key="1">
    <source>
        <dbReference type="EMBL" id="EAT48036.1"/>
    </source>
</evidence>
<dbReference type="Proteomes" id="UP000682892">
    <property type="component" value="Unassembled WGS sequence"/>
</dbReference>
<reference evidence="1" key="2">
    <citation type="journal article" date="2007" name="Science">
        <title>Genome sequence of Aedes aegypti, a major arbovirus vector.</title>
        <authorList>
            <person name="Nene V."/>
            <person name="Wortman J.R."/>
            <person name="Lawson D."/>
            <person name="Haas B."/>
            <person name="Kodira C."/>
            <person name="Tu Z.J."/>
            <person name="Loftus B."/>
            <person name="Xi Z."/>
            <person name="Megy K."/>
            <person name="Grabherr M."/>
            <person name="Ren Q."/>
            <person name="Zdobnov E.M."/>
            <person name="Lobo N.F."/>
            <person name="Campbell K.S."/>
            <person name="Brown S.E."/>
            <person name="Bonaldo M.F."/>
            <person name="Zhu J."/>
            <person name="Sinkins S.P."/>
            <person name="Hogenkamp D.G."/>
            <person name="Amedeo P."/>
            <person name="Arensburger P."/>
            <person name="Atkinson P.W."/>
            <person name="Bidwell S."/>
            <person name="Biedler J."/>
            <person name="Birney E."/>
            <person name="Bruggner R.V."/>
            <person name="Costas J."/>
            <person name="Coy M.R."/>
            <person name="Crabtree J."/>
            <person name="Crawford M."/>
            <person name="Debruyn B."/>
            <person name="Decaprio D."/>
            <person name="Eiglmeier K."/>
            <person name="Eisenstadt E."/>
            <person name="El-Dorry H."/>
            <person name="Gelbart W.M."/>
            <person name="Gomes S.L."/>
            <person name="Hammond M."/>
            <person name="Hannick L.I."/>
            <person name="Hogan J.R."/>
            <person name="Holmes M.H."/>
            <person name="Jaffe D."/>
            <person name="Johnston J.S."/>
            <person name="Kennedy R.C."/>
            <person name="Koo H."/>
            <person name="Kravitz S."/>
            <person name="Kriventseva E.V."/>
            <person name="Kulp D."/>
            <person name="Labutti K."/>
            <person name="Lee E."/>
            <person name="Li S."/>
            <person name="Lovin D.D."/>
            <person name="Mao C."/>
            <person name="Mauceli E."/>
            <person name="Menck C.F."/>
            <person name="Miller J.R."/>
            <person name="Montgomery P."/>
            <person name="Mori A."/>
            <person name="Nascimento A.L."/>
            <person name="Naveira H.F."/>
            <person name="Nusbaum C."/>
            <person name="O'leary S."/>
            <person name="Orvis J."/>
            <person name="Pertea M."/>
            <person name="Quesneville H."/>
            <person name="Reidenbach K.R."/>
            <person name="Rogers Y.H."/>
            <person name="Roth C.W."/>
            <person name="Schneider J.R."/>
            <person name="Schatz M."/>
            <person name="Shumway M."/>
            <person name="Stanke M."/>
            <person name="Stinson E.O."/>
            <person name="Tubio J.M."/>
            <person name="Vanzee J.P."/>
            <person name="Verjovski-Almeida S."/>
            <person name="Werner D."/>
            <person name="White O."/>
            <person name="Wyder S."/>
            <person name="Zeng Q."/>
            <person name="Zhao Q."/>
            <person name="Zhao Y."/>
            <person name="Hill C.A."/>
            <person name="Raikhel A.S."/>
            <person name="Soares M.B."/>
            <person name="Knudson D.L."/>
            <person name="Lee N.H."/>
            <person name="Galagan J."/>
            <person name="Salzberg S.L."/>
            <person name="Paulsen I.T."/>
            <person name="Dimopoulos G."/>
            <person name="Collins F.H."/>
            <person name="Birren B."/>
            <person name="Fraser-Liggett C.M."/>
            <person name="Severson D.W."/>
        </authorList>
    </citation>
    <scope>NUCLEOTIDE SEQUENCE [LARGE SCALE GENOMIC DNA]</scope>
    <source>
        <strain evidence="1">Liverpool</strain>
    </source>
</reference>
<dbReference type="HOGENOM" id="CLU_1511820_0_0_1"/>
<proteinExistence type="predicted"/>
<evidence type="ECO:0000313" key="2">
    <source>
        <dbReference type="Proteomes" id="UP000682892"/>
    </source>
</evidence>
<name>Q17MW6_AEDAE</name>
<dbReference type="EMBL" id="CH477203">
    <property type="protein sequence ID" value="EAT48036.1"/>
    <property type="molecule type" value="Genomic_DNA"/>
</dbReference>
<reference evidence="1" key="3">
    <citation type="submission" date="2012-09" db="EMBL/GenBank/DDBJ databases">
        <authorList>
            <consortium name="VectorBase"/>
        </authorList>
    </citation>
    <scope>NUCLEOTIDE SEQUENCE</scope>
    <source>
        <strain evidence="1">Liverpool</strain>
    </source>
</reference>
<accession>Q17MW6</accession>
<organism evidence="1 2">
    <name type="scientific">Aedes aegypti</name>
    <name type="common">Yellowfever mosquito</name>
    <name type="synonym">Culex aegypti</name>
    <dbReference type="NCBI Taxonomy" id="7159"/>
    <lineage>
        <taxon>Eukaryota</taxon>
        <taxon>Metazoa</taxon>
        <taxon>Ecdysozoa</taxon>
        <taxon>Arthropoda</taxon>
        <taxon>Hexapoda</taxon>
        <taxon>Insecta</taxon>
        <taxon>Pterygota</taxon>
        <taxon>Neoptera</taxon>
        <taxon>Endopterygota</taxon>
        <taxon>Diptera</taxon>
        <taxon>Nematocera</taxon>
        <taxon>Culicoidea</taxon>
        <taxon>Culicidae</taxon>
        <taxon>Culicinae</taxon>
        <taxon>Aedini</taxon>
        <taxon>Aedes</taxon>
        <taxon>Stegomyia</taxon>
    </lineage>
</organism>
<sequence>MQSCSFALNKAANQSHKKCIARASMSKARSLQQQHLNLKKKSAFKWKSLLPHKQGERGSHRSRLLSLDSVSAYAPPDPNNDADRTAPKATRPAAVWLPRVEEFREFCVSVRRERLSRLSAAAAFRESIRPLVVTFGGVPSPLGVCGAAPEGFLVCEILRSFLTLVAVGRDHGVWAVRI</sequence>
<reference evidence="1" key="1">
    <citation type="submission" date="2005-10" db="EMBL/GenBank/DDBJ databases">
        <authorList>
            <person name="Loftus B.J."/>
            <person name="Nene V.M."/>
            <person name="Hannick L.I."/>
            <person name="Bidwell S."/>
            <person name="Haas B."/>
            <person name="Amedeo P."/>
            <person name="Orvis J."/>
            <person name="Wortman J.R."/>
            <person name="White O.R."/>
            <person name="Salzberg S."/>
            <person name="Shumway M."/>
            <person name="Koo H."/>
            <person name="Zhao Y."/>
            <person name="Holmes M."/>
            <person name="Miller J."/>
            <person name="Schatz M."/>
            <person name="Pop M."/>
            <person name="Pai G."/>
            <person name="Utterback T."/>
            <person name="Rogers Y.-H."/>
            <person name="Kravitz S."/>
            <person name="Fraser C.M."/>
        </authorList>
    </citation>
    <scope>NUCLEOTIDE SEQUENCE</scope>
    <source>
        <strain evidence="1">Liverpool</strain>
    </source>
</reference>
<gene>
    <name evidence="1" type="ORF">AaeL_AAEL000920</name>
</gene>